<evidence type="ECO:0000256" key="7">
    <source>
        <dbReference type="SAM" id="Phobius"/>
    </source>
</evidence>
<dbReference type="EMBL" id="WHVB01000025">
    <property type="protein sequence ID" value="KAF8470404.1"/>
    <property type="molecule type" value="Genomic_DNA"/>
</dbReference>
<evidence type="ECO:0000256" key="2">
    <source>
        <dbReference type="ARBA" id="ARBA00007168"/>
    </source>
</evidence>
<feature type="compositionally biased region" description="Polar residues" evidence="6">
    <location>
        <begin position="1"/>
        <end position="19"/>
    </location>
</feature>
<evidence type="ECO:0000256" key="5">
    <source>
        <dbReference type="ARBA" id="ARBA00023136"/>
    </source>
</evidence>
<comment type="caution">
    <text evidence="8">The sequence shown here is derived from an EMBL/GenBank/DDBJ whole genome shotgun (WGS) entry which is preliminary data.</text>
</comment>
<feature type="transmembrane region" description="Helical" evidence="7">
    <location>
        <begin position="367"/>
        <end position="388"/>
    </location>
</feature>
<feature type="region of interest" description="Disordered" evidence="6">
    <location>
        <begin position="1"/>
        <end position="176"/>
    </location>
</feature>
<feature type="region of interest" description="Disordered" evidence="6">
    <location>
        <begin position="663"/>
        <end position="816"/>
    </location>
</feature>
<protein>
    <submittedName>
        <fullName evidence="8">Plasma-membrane choline transporter-domain-containing protein</fullName>
    </submittedName>
</protein>
<feature type="transmembrane region" description="Helical" evidence="7">
    <location>
        <begin position="408"/>
        <end position="427"/>
    </location>
</feature>
<name>A0A9P5JXN7_9AGAM</name>
<feature type="transmembrane region" description="Helical" evidence="7">
    <location>
        <begin position="212"/>
        <end position="234"/>
    </location>
</feature>
<evidence type="ECO:0000313" key="8">
    <source>
        <dbReference type="EMBL" id="KAF8470404.1"/>
    </source>
</evidence>
<feature type="compositionally biased region" description="Basic and acidic residues" evidence="6">
    <location>
        <begin position="78"/>
        <end position="96"/>
    </location>
</feature>
<keyword evidence="4 7" id="KW-1133">Transmembrane helix</keyword>
<dbReference type="InterPro" id="IPR007603">
    <property type="entry name" value="Choline_transptr-like"/>
</dbReference>
<reference evidence="8" key="1">
    <citation type="submission" date="2019-10" db="EMBL/GenBank/DDBJ databases">
        <authorList>
            <consortium name="DOE Joint Genome Institute"/>
            <person name="Kuo A."/>
            <person name="Miyauchi S."/>
            <person name="Kiss E."/>
            <person name="Drula E."/>
            <person name="Kohler A."/>
            <person name="Sanchez-Garcia M."/>
            <person name="Andreopoulos B."/>
            <person name="Barry K.W."/>
            <person name="Bonito G."/>
            <person name="Buee M."/>
            <person name="Carver A."/>
            <person name="Chen C."/>
            <person name="Cichocki N."/>
            <person name="Clum A."/>
            <person name="Culley D."/>
            <person name="Crous P.W."/>
            <person name="Fauchery L."/>
            <person name="Girlanda M."/>
            <person name="Hayes R."/>
            <person name="Keri Z."/>
            <person name="LaButti K."/>
            <person name="Lipzen A."/>
            <person name="Lombard V."/>
            <person name="Magnuson J."/>
            <person name="Maillard F."/>
            <person name="Morin E."/>
            <person name="Murat C."/>
            <person name="Nolan M."/>
            <person name="Ohm R."/>
            <person name="Pangilinan J."/>
            <person name="Pereira M."/>
            <person name="Perotto S."/>
            <person name="Peter M."/>
            <person name="Riley R."/>
            <person name="Sitrit Y."/>
            <person name="Stielow B."/>
            <person name="Szollosi G."/>
            <person name="Zifcakova L."/>
            <person name="Stursova M."/>
            <person name="Spatafora J.W."/>
            <person name="Tedersoo L."/>
            <person name="Vaario L.-M."/>
            <person name="Yamada A."/>
            <person name="Yan M."/>
            <person name="Wang P."/>
            <person name="Xu J."/>
            <person name="Bruns T."/>
            <person name="Baldrian P."/>
            <person name="Vilgalys R."/>
            <person name="Henrissat B."/>
            <person name="Grigoriev I.V."/>
            <person name="Hibbett D."/>
            <person name="Nagy L.G."/>
            <person name="Martin F.M."/>
        </authorList>
    </citation>
    <scope>NUCLEOTIDE SEQUENCE</scope>
    <source>
        <strain evidence="8">Prilba</strain>
    </source>
</reference>
<proteinExistence type="inferred from homology"/>
<keyword evidence="5 7" id="KW-0472">Membrane</keyword>
<feature type="transmembrane region" description="Helical" evidence="7">
    <location>
        <begin position="321"/>
        <end position="342"/>
    </location>
</feature>
<evidence type="ECO:0000256" key="4">
    <source>
        <dbReference type="ARBA" id="ARBA00022989"/>
    </source>
</evidence>
<evidence type="ECO:0000256" key="3">
    <source>
        <dbReference type="ARBA" id="ARBA00022692"/>
    </source>
</evidence>
<feature type="transmembrane region" description="Helical" evidence="7">
    <location>
        <begin position="480"/>
        <end position="500"/>
    </location>
</feature>
<comment type="subcellular location">
    <subcellularLocation>
        <location evidence="1">Membrane</location>
        <topology evidence="1">Multi-pass membrane protein</topology>
    </subcellularLocation>
</comment>
<feature type="compositionally biased region" description="Polar residues" evidence="6">
    <location>
        <begin position="741"/>
        <end position="751"/>
    </location>
</feature>
<dbReference type="Proteomes" id="UP000759537">
    <property type="component" value="Unassembled WGS sequence"/>
</dbReference>
<accession>A0A9P5JXN7</accession>
<feature type="transmembrane region" description="Helical" evidence="7">
    <location>
        <begin position="612"/>
        <end position="632"/>
    </location>
</feature>
<feature type="transmembrane region" description="Helical" evidence="7">
    <location>
        <begin position="505"/>
        <end position="525"/>
    </location>
</feature>
<comment type="similarity">
    <text evidence="2">Belongs to the CTL (choline transporter-like) family.</text>
</comment>
<keyword evidence="3 7" id="KW-0812">Transmembrane</keyword>
<feature type="transmembrane region" description="Helical" evidence="7">
    <location>
        <begin position="580"/>
        <end position="600"/>
    </location>
</feature>
<dbReference type="PANTHER" id="PTHR12385:SF88">
    <property type="entry name" value="CHOLINE TRANSPORTER-LIKE PROTEIN CTL1"/>
    <property type="match status" value="1"/>
</dbReference>
<sequence>MTSSFATYASQFLNRQRSPSGAAPSSPDQPLFFSFATDDGSQHGSGHLHRENRSDLDDGGDPHLRSSDDTAGLTSMADTRKEMPFDSDDPYLRLDEVDPGSLYPATSPSRLGSSSQALSEQSRGWLAHQPTQLRSPSPSSSELDDDPLIPPPSKARPAFTPAPLPPPPPPLSLSLTQSLLPRDGHARPIDLFSLPDPRYISSRSRQKFHDPIWTSIWLAGFSICVVSSLLSLFLTRKPDTPRSFPLPYTTFLHTIPLLVILTFTSAAVSYAHILLLRVFVKPVVIGTSIFVPAALLISSIWAFAGSFMWEGDAVPTWGETWGLRLFALVPLTLALITGRRLLALPQKIHSTSSILTLTTQLLSSHPLLLLLSPTVLLVALLVSIPFLTLTFRLLLVGYVTVPSSGVEWHLHGWANWAITATISLWFWTWAVARGALRVTTAAVIAAWYFVDPTAATPPPMDTHRIHAALYRALQPSLGSIALAGLLLTVTRVLLLFTLFLRRVPVYLPIALRIYTGPLLFAAGYLEDAAGSLSKYALVYVGLTGEGFWLSARRARALVSGAESGVGRFRKNFKSEPPLTLLRIAPLTLTLPFALSAYLFVAHTLGAPDQALAAALLAGTVTALVGMFCVGLVSDTADTLYLCYCIDKETGDRRRAEVFELFEYNSRHQPQQQQRQQPPIARVNRPQPAPPPTSHAPQPISQRVEGIASPESSPELSPTDFQVDLETGRRQHHPPLPVHTARTLQRQESSEMNPFLPDLDPEPELEPEPVGVLHGKGDVGGYDVSDRTPALGGQHSDDGEDEEGMTASALFPGSDIF</sequence>
<evidence type="ECO:0000313" key="9">
    <source>
        <dbReference type="Proteomes" id="UP000759537"/>
    </source>
</evidence>
<dbReference type="PANTHER" id="PTHR12385">
    <property type="entry name" value="CHOLINE TRANSPORTER-LIKE (SLC FAMILY 44)"/>
    <property type="match status" value="1"/>
</dbReference>
<dbReference type="GO" id="GO:0005886">
    <property type="term" value="C:plasma membrane"/>
    <property type="evidence" value="ECO:0007669"/>
    <property type="project" value="TreeGrafter"/>
</dbReference>
<feature type="compositionally biased region" description="Basic and acidic residues" evidence="6">
    <location>
        <begin position="48"/>
        <end position="68"/>
    </location>
</feature>
<dbReference type="AlphaFoldDB" id="A0A9P5JXN7"/>
<feature type="transmembrane region" description="Helical" evidence="7">
    <location>
        <begin position="254"/>
        <end position="276"/>
    </location>
</feature>
<feature type="compositionally biased region" description="Low complexity" evidence="6">
    <location>
        <begin position="668"/>
        <end position="678"/>
    </location>
</feature>
<evidence type="ECO:0000256" key="6">
    <source>
        <dbReference type="SAM" id="MobiDB-lite"/>
    </source>
</evidence>
<keyword evidence="9" id="KW-1185">Reference proteome</keyword>
<feature type="compositionally biased region" description="Polar residues" evidence="6">
    <location>
        <begin position="709"/>
        <end position="719"/>
    </location>
</feature>
<organism evidence="8 9">
    <name type="scientific">Russula ochroleuca</name>
    <dbReference type="NCBI Taxonomy" id="152965"/>
    <lineage>
        <taxon>Eukaryota</taxon>
        <taxon>Fungi</taxon>
        <taxon>Dikarya</taxon>
        <taxon>Basidiomycota</taxon>
        <taxon>Agaricomycotina</taxon>
        <taxon>Agaricomycetes</taxon>
        <taxon>Russulales</taxon>
        <taxon>Russulaceae</taxon>
        <taxon>Russula</taxon>
    </lineage>
</organism>
<feature type="compositionally biased region" description="Polar residues" evidence="6">
    <location>
        <begin position="104"/>
        <end position="122"/>
    </location>
</feature>
<evidence type="ECO:0000256" key="1">
    <source>
        <dbReference type="ARBA" id="ARBA00004141"/>
    </source>
</evidence>
<dbReference type="OrthoDB" id="420519at2759"/>
<dbReference type="GO" id="GO:0022857">
    <property type="term" value="F:transmembrane transporter activity"/>
    <property type="evidence" value="ECO:0007669"/>
    <property type="project" value="InterPro"/>
</dbReference>
<reference evidence="8" key="2">
    <citation type="journal article" date="2020" name="Nat. Commun.">
        <title>Large-scale genome sequencing of mycorrhizal fungi provides insights into the early evolution of symbiotic traits.</title>
        <authorList>
            <person name="Miyauchi S."/>
            <person name="Kiss E."/>
            <person name="Kuo A."/>
            <person name="Drula E."/>
            <person name="Kohler A."/>
            <person name="Sanchez-Garcia M."/>
            <person name="Morin E."/>
            <person name="Andreopoulos B."/>
            <person name="Barry K.W."/>
            <person name="Bonito G."/>
            <person name="Buee M."/>
            <person name="Carver A."/>
            <person name="Chen C."/>
            <person name="Cichocki N."/>
            <person name="Clum A."/>
            <person name="Culley D."/>
            <person name="Crous P.W."/>
            <person name="Fauchery L."/>
            <person name="Girlanda M."/>
            <person name="Hayes R.D."/>
            <person name="Keri Z."/>
            <person name="LaButti K."/>
            <person name="Lipzen A."/>
            <person name="Lombard V."/>
            <person name="Magnuson J."/>
            <person name="Maillard F."/>
            <person name="Murat C."/>
            <person name="Nolan M."/>
            <person name="Ohm R.A."/>
            <person name="Pangilinan J."/>
            <person name="Pereira M.F."/>
            <person name="Perotto S."/>
            <person name="Peter M."/>
            <person name="Pfister S."/>
            <person name="Riley R."/>
            <person name="Sitrit Y."/>
            <person name="Stielow J.B."/>
            <person name="Szollosi G."/>
            <person name="Zifcakova L."/>
            <person name="Stursova M."/>
            <person name="Spatafora J.W."/>
            <person name="Tedersoo L."/>
            <person name="Vaario L.M."/>
            <person name="Yamada A."/>
            <person name="Yan M."/>
            <person name="Wang P."/>
            <person name="Xu J."/>
            <person name="Bruns T."/>
            <person name="Baldrian P."/>
            <person name="Vilgalys R."/>
            <person name="Dunand C."/>
            <person name="Henrissat B."/>
            <person name="Grigoriev I.V."/>
            <person name="Hibbett D."/>
            <person name="Nagy L.G."/>
            <person name="Martin F.M."/>
        </authorList>
    </citation>
    <scope>NUCLEOTIDE SEQUENCE</scope>
    <source>
        <strain evidence="8">Prilba</strain>
    </source>
</reference>
<feature type="compositionally biased region" description="Pro residues" evidence="6">
    <location>
        <begin position="148"/>
        <end position="171"/>
    </location>
</feature>
<feature type="transmembrane region" description="Helical" evidence="7">
    <location>
        <begin position="283"/>
        <end position="309"/>
    </location>
</feature>
<dbReference type="Pfam" id="PF04515">
    <property type="entry name" value="Choline_transpo"/>
    <property type="match status" value="1"/>
</dbReference>
<gene>
    <name evidence="8" type="ORF">DFH94DRAFT_656377</name>
</gene>